<proteinExistence type="predicted"/>
<protein>
    <submittedName>
        <fullName evidence="2">16754_t:CDS:1</fullName>
    </submittedName>
</protein>
<evidence type="ECO:0000256" key="1">
    <source>
        <dbReference type="SAM" id="Phobius"/>
    </source>
</evidence>
<evidence type="ECO:0000313" key="3">
    <source>
        <dbReference type="Proteomes" id="UP000789901"/>
    </source>
</evidence>
<keyword evidence="1" id="KW-1133">Transmembrane helix</keyword>
<sequence>MTTEKEITTKVETTVEVIIPIETGYPYEREEENNGDEQYEDVEGSSNISAFVLGSPVFFGEEALGVGIGLLGIVAVAGAALGGAIAIFKLHHHKYHSEPHQLQSLPLKITSSLSITALPITATLQPI</sequence>
<comment type="caution">
    <text evidence="2">The sequence shown here is derived from an EMBL/GenBank/DDBJ whole genome shotgun (WGS) entry which is preliminary data.</text>
</comment>
<keyword evidence="1" id="KW-0472">Membrane</keyword>
<reference evidence="2 3" key="1">
    <citation type="submission" date="2021-06" db="EMBL/GenBank/DDBJ databases">
        <authorList>
            <person name="Kallberg Y."/>
            <person name="Tangrot J."/>
            <person name="Rosling A."/>
        </authorList>
    </citation>
    <scope>NUCLEOTIDE SEQUENCE [LARGE SCALE GENOMIC DNA]</scope>
    <source>
        <strain evidence="2 3">120-4 pot B 10/14</strain>
    </source>
</reference>
<keyword evidence="1" id="KW-0812">Transmembrane</keyword>
<dbReference type="EMBL" id="CAJVQB010000268">
    <property type="protein sequence ID" value="CAG8478839.1"/>
    <property type="molecule type" value="Genomic_DNA"/>
</dbReference>
<gene>
    <name evidence="2" type="ORF">GMARGA_LOCUS1139</name>
</gene>
<name>A0ABM8VYH9_GIGMA</name>
<evidence type="ECO:0000313" key="2">
    <source>
        <dbReference type="EMBL" id="CAG8478839.1"/>
    </source>
</evidence>
<accession>A0ABM8VYH9</accession>
<organism evidence="2 3">
    <name type="scientific">Gigaspora margarita</name>
    <dbReference type="NCBI Taxonomy" id="4874"/>
    <lineage>
        <taxon>Eukaryota</taxon>
        <taxon>Fungi</taxon>
        <taxon>Fungi incertae sedis</taxon>
        <taxon>Mucoromycota</taxon>
        <taxon>Glomeromycotina</taxon>
        <taxon>Glomeromycetes</taxon>
        <taxon>Diversisporales</taxon>
        <taxon>Gigasporaceae</taxon>
        <taxon>Gigaspora</taxon>
    </lineage>
</organism>
<keyword evidence="3" id="KW-1185">Reference proteome</keyword>
<dbReference type="Proteomes" id="UP000789901">
    <property type="component" value="Unassembled WGS sequence"/>
</dbReference>
<feature type="transmembrane region" description="Helical" evidence="1">
    <location>
        <begin position="63"/>
        <end position="88"/>
    </location>
</feature>